<organism evidence="2 3">
    <name type="scientific">Pseudozobellia thermophila</name>
    <dbReference type="NCBI Taxonomy" id="192903"/>
    <lineage>
        <taxon>Bacteria</taxon>
        <taxon>Pseudomonadati</taxon>
        <taxon>Bacteroidota</taxon>
        <taxon>Flavobacteriia</taxon>
        <taxon>Flavobacteriales</taxon>
        <taxon>Flavobacteriaceae</taxon>
        <taxon>Pseudozobellia</taxon>
    </lineage>
</organism>
<feature type="signal peptide" evidence="1">
    <location>
        <begin position="1"/>
        <end position="22"/>
    </location>
</feature>
<evidence type="ECO:0000313" key="3">
    <source>
        <dbReference type="Proteomes" id="UP000184543"/>
    </source>
</evidence>
<dbReference type="Proteomes" id="UP000184543">
    <property type="component" value="Unassembled WGS sequence"/>
</dbReference>
<dbReference type="EMBL" id="FQYU01000005">
    <property type="protein sequence ID" value="SHJ50364.1"/>
    <property type="molecule type" value="Genomic_DNA"/>
</dbReference>
<evidence type="ECO:0000256" key="1">
    <source>
        <dbReference type="SAM" id="SignalP"/>
    </source>
</evidence>
<dbReference type="RefSeq" id="WP_094766736.1">
    <property type="nucleotide sequence ID" value="NZ_FQYU01000005.1"/>
</dbReference>
<sequence>MKPFRKLFFACALWVFFFVGRAQDPETLEGRVYNAEHDVSGTHVLNTTTEKATITTNDGFFDIEVSLNDTLVFSAVQFRKKIVVVTKQVLESKLFIVPLQEALTLLEEVVVTPYNLTGDMGRDLDRMPVTHVVTARSLGLENKKTRLRPKGVGKTFRLNKYMNLLAGYDTIRLIPDLRLDLKIVRLSDDLSGRTKLEKKYGAIEKEAGQIDAIRSFFTDFVFVETLKLPEPHINAFLDYCMVDDGFKELANTGDMAALYVDMEGKAPVYRKNNGLE</sequence>
<dbReference type="InterPro" id="IPR008969">
    <property type="entry name" value="CarboxyPept-like_regulatory"/>
</dbReference>
<proteinExistence type="predicted"/>
<gene>
    <name evidence="2" type="ORF">SAMN04488513_105156</name>
</gene>
<dbReference type="AlphaFoldDB" id="A0A1M6JUE9"/>
<dbReference type="STRING" id="192903.SAMN04488513_105156"/>
<name>A0A1M6JUE9_9FLAO</name>
<feature type="chain" id="PRO_5011957619" description="CarboxypepD_reg-like domain-containing protein" evidence="1">
    <location>
        <begin position="23"/>
        <end position="276"/>
    </location>
</feature>
<accession>A0A1M6JUE9</accession>
<evidence type="ECO:0008006" key="4">
    <source>
        <dbReference type="Google" id="ProtNLM"/>
    </source>
</evidence>
<keyword evidence="1" id="KW-0732">Signal</keyword>
<reference evidence="3" key="1">
    <citation type="submission" date="2016-11" db="EMBL/GenBank/DDBJ databases">
        <authorList>
            <person name="Varghese N."/>
            <person name="Submissions S."/>
        </authorList>
    </citation>
    <scope>NUCLEOTIDE SEQUENCE [LARGE SCALE GENOMIC DNA]</scope>
    <source>
        <strain evidence="3">DSM 19858</strain>
    </source>
</reference>
<keyword evidence="3" id="KW-1185">Reference proteome</keyword>
<protein>
    <recommendedName>
        <fullName evidence="4">CarboxypepD_reg-like domain-containing protein</fullName>
    </recommendedName>
</protein>
<dbReference type="OrthoDB" id="1427655at2"/>
<dbReference type="SUPFAM" id="SSF49464">
    <property type="entry name" value="Carboxypeptidase regulatory domain-like"/>
    <property type="match status" value="1"/>
</dbReference>
<evidence type="ECO:0000313" key="2">
    <source>
        <dbReference type="EMBL" id="SHJ50364.1"/>
    </source>
</evidence>